<dbReference type="PANTHER" id="PTHR30592">
    <property type="entry name" value="FORMATE DEHYDROGENASE"/>
    <property type="match status" value="1"/>
</dbReference>
<evidence type="ECO:0000256" key="2">
    <source>
        <dbReference type="ARBA" id="ARBA00023150"/>
    </source>
</evidence>
<organism evidence="5 6">
    <name type="scientific">Microbulbifer marinus</name>
    <dbReference type="NCBI Taxonomy" id="658218"/>
    <lineage>
        <taxon>Bacteria</taxon>
        <taxon>Pseudomonadati</taxon>
        <taxon>Pseudomonadota</taxon>
        <taxon>Gammaproteobacteria</taxon>
        <taxon>Cellvibrionales</taxon>
        <taxon>Microbulbiferaceae</taxon>
        <taxon>Microbulbifer</taxon>
    </lineage>
</organism>
<evidence type="ECO:0000313" key="6">
    <source>
        <dbReference type="Proteomes" id="UP000198658"/>
    </source>
</evidence>
<dbReference type="GO" id="GO:0097163">
    <property type="term" value="F:sulfur carrier activity"/>
    <property type="evidence" value="ECO:0007669"/>
    <property type="project" value="UniProtKB-UniRule"/>
</dbReference>
<dbReference type="GO" id="GO:0006777">
    <property type="term" value="P:Mo-molybdopterin cofactor biosynthetic process"/>
    <property type="evidence" value="ECO:0007669"/>
    <property type="project" value="UniProtKB-UniRule"/>
</dbReference>
<comment type="caution">
    <text evidence="3">Lacks conserved residue(s) required for the propagation of feature annotation.</text>
</comment>
<feature type="region of interest" description="Disordered" evidence="4">
    <location>
        <begin position="1"/>
        <end position="23"/>
    </location>
</feature>
<comment type="function">
    <text evidence="3">Required for formate dehydrogenase (FDH) activity. Acts as a sulfur carrier protein that transfers sulfur from IscS to the molybdenum cofactor prior to its insertion into FDH.</text>
</comment>
<keyword evidence="1 3" id="KW-0963">Cytoplasm</keyword>
<feature type="active site" description="Cysteine persulfide intermediate" evidence="3">
    <location>
        <position position="132"/>
    </location>
</feature>
<dbReference type="Gene3D" id="3.40.140.10">
    <property type="entry name" value="Cytidine Deaminase, domain 2"/>
    <property type="match status" value="1"/>
</dbReference>
<evidence type="ECO:0000256" key="1">
    <source>
        <dbReference type="ARBA" id="ARBA00022490"/>
    </source>
</evidence>
<dbReference type="Proteomes" id="UP000198658">
    <property type="component" value="Unassembled WGS sequence"/>
</dbReference>
<gene>
    <name evidence="3" type="primary">fdhD</name>
    <name evidence="5" type="ORF">SAMN05216562_0558</name>
</gene>
<dbReference type="HAMAP" id="MF_00187">
    <property type="entry name" value="FdhD"/>
    <property type="match status" value="1"/>
</dbReference>
<dbReference type="OrthoDB" id="3197277at2"/>
<dbReference type="EMBL" id="FNQO01000001">
    <property type="protein sequence ID" value="SDZ82139.1"/>
    <property type="molecule type" value="Genomic_DNA"/>
</dbReference>
<accession>A0A1H3W4U2</accession>
<protein>
    <recommendedName>
        <fullName evidence="3">Sulfur carrier protein FdhD</fullName>
    </recommendedName>
</protein>
<reference evidence="6" key="1">
    <citation type="submission" date="2016-10" db="EMBL/GenBank/DDBJ databases">
        <authorList>
            <person name="Varghese N."/>
            <person name="Submissions S."/>
        </authorList>
    </citation>
    <scope>NUCLEOTIDE SEQUENCE [LARGE SCALE GENOMIC DNA]</scope>
    <source>
        <strain evidence="6">CGMCC 1.10657</strain>
    </source>
</reference>
<dbReference type="RefSeq" id="WP_091384915.1">
    <property type="nucleotide sequence ID" value="NZ_FNQO01000001.1"/>
</dbReference>
<dbReference type="GO" id="GO:0005737">
    <property type="term" value="C:cytoplasm"/>
    <property type="evidence" value="ECO:0007669"/>
    <property type="project" value="UniProtKB-SubCell"/>
</dbReference>
<proteinExistence type="inferred from homology"/>
<keyword evidence="6" id="KW-1185">Reference proteome</keyword>
<evidence type="ECO:0000256" key="3">
    <source>
        <dbReference type="HAMAP-Rule" id="MF_00187"/>
    </source>
</evidence>
<dbReference type="STRING" id="658218.SAMN05216562_0558"/>
<dbReference type="Gene3D" id="3.10.20.10">
    <property type="match status" value="1"/>
</dbReference>
<sequence>MSAVPSPSLAARTAEPESPETAAPAPLQYLHWTDRGAGDLSIPADQQLAEETAVAISYNGVNHAVMMATPEDLEDYALGFSVGNGVVSDPKHILDVEVHRDGDTVCLDIRLNQRAYHALKRARRALAGNSGCGLCGVEAISQALAPLRQHRAATGHGALPDPAHLHSLRERIRRAQRHLQRSGAMHAAIYVDVNGKTLWCREDIGRHNAMDKLLGACLQRGVQLQHGFVAITSRCSLELVQKAVRAGVGTLVSLSAPTDMCVRWARENHLNLLHQPAQAPARLYSPRAIRVMEPV</sequence>
<dbReference type="PIRSF" id="PIRSF015626">
    <property type="entry name" value="FdhD"/>
    <property type="match status" value="1"/>
</dbReference>
<name>A0A1H3W4U2_9GAMM</name>
<dbReference type="Pfam" id="PF02634">
    <property type="entry name" value="FdhD-NarQ"/>
    <property type="match status" value="1"/>
</dbReference>
<evidence type="ECO:0000256" key="4">
    <source>
        <dbReference type="SAM" id="MobiDB-lite"/>
    </source>
</evidence>
<dbReference type="PANTHER" id="PTHR30592:SF1">
    <property type="entry name" value="SULFUR CARRIER PROTEIN FDHD"/>
    <property type="match status" value="1"/>
</dbReference>
<keyword evidence="2 3" id="KW-0501">Molybdenum cofactor biosynthesis</keyword>
<dbReference type="AlphaFoldDB" id="A0A1H3W4U2"/>
<dbReference type="SUPFAM" id="SSF53927">
    <property type="entry name" value="Cytidine deaminase-like"/>
    <property type="match status" value="1"/>
</dbReference>
<evidence type="ECO:0000313" key="5">
    <source>
        <dbReference type="EMBL" id="SDZ82139.1"/>
    </source>
</evidence>
<comment type="similarity">
    <text evidence="3">Belongs to the FdhD family.</text>
</comment>
<dbReference type="NCBIfam" id="TIGR00129">
    <property type="entry name" value="fdhD_narQ"/>
    <property type="match status" value="1"/>
</dbReference>
<dbReference type="InterPro" id="IPR016193">
    <property type="entry name" value="Cytidine_deaminase-like"/>
</dbReference>
<dbReference type="GO" id="GO:0016783">
    <property type="term" value="F:sulfurtransferase activity"/>
    <property type="evidence" value="ECO:0007669"/>
    <property type="project" value="InterPro"/>
</dbReference>
<comment type="subcellular location">
    <subcellularLocation>
        <location evidence="3">Cytoplasm</location>
    </subcellularLocation>
</comment>
<dbReference type="InterPro" id="IPR003786">
    <property type="entry name" value="FdhD"/>
</dbReference>